<sequence>MFYNQDYLLSKQAAGLHLAWLASTMSNTTATAFKKISKREIVSFDVRKTCNEVARPAQPLALRTSGILMYGVVRVYNKQTDFWAHDVQGAYNAIRKAILQSPHGVVQTIGGIAVVGQDTGAIDLPNRGKHTHETVTAPCLSELHRHGFSISVDWLELTEDQISSQIGDFSNTISDSLSMFGSSLYEQSLGRAREGSFDHGLGIFTPQHQPYTAEPNTIMRPGEITPLGHQTDLGMLGLDDLDLPQALQDGIQLDLGQDLDMTTTGAGGFDLNALGDDTGFDIPMEDGFPQAQDQNAPQHNEDERPAKRPRLAVADRSLELSFARIENIGENYAEKMAILRAKERKRQLIKEAQQLARTNIFGPGIVFSGSNVLTQLWTTCMDARLAQLGSLASPTEYQEGLDGNLNDHFGQGEQVPFQADNGEMPFFDGDQSGFPDQTLDNNANDWDVEIGRAGMDSQPIEMPWARRSTILPGIDDTTLAGETTLGINTRSFDIETPSGIRRISRRSDLSHGTPDHRRTTLNAGDAGIAAAEGFQLGGEEGEAQEQLSSQAMAEQENVQFLDYVSAIRAGLKEDDMLMFSDLAPVSDAQPAIAARAFYQVLSLVTARKLSAKQDVPYGEIVLKVV</sequence>
<evidence type="ECO:0000313" key="6">
    <source>
        <dbReference type="EMBL" id="PWN32748.1"/>
    </source>
</evidence>
<dbReference type="GO" id="GO:0003682">
    <property type="term" value="F:chromatin binding"/>
    <property type="evidence" value="ECO:0007669"/>
    <property type="project" value="TreeGrafter"/>
</dbReference>
<evidence type="ECO:0000259" key="5">
    <source>
        <dbReference type="Pfam" id="PF04825"/>
    </source>
</evidence>
<dbReference type="GO" id="GO:0008278">
    <property type="term" value="C:cohesin complex"/>
    <property type="evidence" value="ECO:0007669"/>
    <property type="project" value="InterPro"/>
</dbReference>
<dbReference type="Pfam" id="PF04825">
    <property type="entry name" value="Rad21_Rec8_N"/>
    <property type="match status" value="1"/>
</dbReference>
<feature type="domain" description="Rad21/Rec8-like protein N-terminal" evidence="5">
    <location>
        <begin position="1"/>
        <end position="99"/>
    </location>
</feature>
<keyword evidence="2" id="KW-0539">Nucleus</keyword>
<dbReference type="GO" id="GO:1990414">
    <property type="term" value="P:replication-born double-strand break repair via sister chromatid exchange"/>
    <property type="evidence" value="ECO:0007669"/>
    <property type="project" value="TreeGrafter"/>
</dbReference>
<feature type="region of interest" description="Disordered" evidence="3">
    <location>
        <begin position="280"/>
        <end position="309"/>
    </location>
</feature>
<dbReference type="GO" id="GO:0007062">
    <property type="term" value="P:sister chromatid cohesion"/>
    <property type="evidence" value="ECO:0007669"/>
    <property type="project" value="InterPro"/>
</dbReference>
<accession>A0A316V6T5</accession>
<dbReference type="OrthoDB" id="10071381at2759"/>
<dbReference type="AlphaFoldDB" id="A0A316V6T5"/>
<name>A0A316V6T5_9BASI</name>
<dbReference type="Proteomes" id="UP000245771">
    <property type="component" value="Unassembled WGS sequence"/>
</dbReference>
<evidence type="ECO:0000256" key="3">
    <source>
        <dbReference type="SAM" id="MobiDB-lite"/>
    </source>
</evidence>
<evidence type="ECO:0000256" key="1">
    <source>
        <dbReference type="ARBA" id="ARBA00004123"/>
    </source>
</evidence>
<dbReference type="GO" id="GO:0005634">
    <property type="term" value="C:nucleus"/>
    <property type="evidence" value="ECO:0007669"/>
    <property type="project" value="UniProtKB-SubCell"/>
</dbReference>
<feature type="domain" description="Rad21/Rec8-like protein C-terminal eukaryotic" evidence="4">
    <location>
        <begin position="593"/>
        <end position="624"/>
    </location>
</feature>
<keyword evidence="7" id="KW-1185">Reference proteome</keyword>
<dbReference type="GeneID" id="37022880"/>
<dbReference type="InterPro" id="IPR006910">
    <property type="entry name" value="Rad21_Rec8_N"/>
</dbReference>
<dbReference type="PANTHER" id="PTHR12585:SF72">
    <property type="entry name" value="MEIOTIC RECOMBINATION PROTEIN REC8"/>
    <property type="match status" value="1"/>
</dbReference>
<dbReference type="Pfam" id="PF04824">
    <property type="entry name" value="Rad21_Rec8"/>
    <property type="match status" value="1"/>
</dbReference>
<evidence type="ECO:0000259" key="4">
    <source>
        <dbReference type="Pfam" id="PF04824"/>
    </source>
</evidence>
<proteinExistence type="predicted"/>
<protein>
    <recommendedName>
        <fullName evidence="8">Rad21/Rec8-like protein N-terminal domain-containing protein</fullName>
    </recommendedName>
</protein>
<dbReference type="EMBL" id="KZ819605">
    <property type="protein sequence ID" value="PWN32748.1"/>
    <property type="molecule type" value="Genomic_DNA"/>
</dbReference>
<dbReference type="FunCoup" id="A0A316V6T5">
    <property type="interactions" value="47"/>
</dbReference>
<dbReference type="STRING" id="1280837.A0A316V6T5"/>
<dbReference type="PANTHER" id="PTHR12585">
    <property type="entry name" value="SCC1 / RAD21 FAMILY MEMBER"/>
    <property type="match status" value="1"/>
</dbReference>
<evidence type="ECO:0000313" key="7">
    <source>
        <dbReference type="Proteomes" id="UP000245771"/>
    </source>
</evidence>
<evidence type="ECO:0000256" key="2">
    <source>
        <dbReference type="ARBA" id="ARBA00023242"/>
    </source>
</evidence>
<dbReference type="InterPro" id="IPR006909">
    <property type="entry name" value="Rad21/Rec8_C_eu"/>
</dbReference>
<dbReference type="RefSeq" id="XP_025353050.1">
    <property type="nucleotide sequence ID" value="XM_025501099.1"/>
</dbReference>
<reference evidence="6 7" key="1">
    <citation type="journal article" date="2018" name="Mol. Biol. Evol.">
        <title>Broad Genomic Sampling Reveals a Smut Pathogenic Ancestry of the Fungal Clade Ustilaginomycotina.</title>
        <authorList>
            <person name="Kijpornyongpan T."/>
            <person name="Mondo S.J."/>
            <person name="Barry K."/>
            <person name="Sandor L."/>
            <person name="Lee J."/>
            <person name="Lipzen A."/>
            <person name="Pangilinan J."/>
            <person name="LaButti K."/>
            <person name="Hainaut M."/>
            <person name="Henrissat B."/>
            <person name="Grigoriev I.V."/>
            <person name="Spatafora J.W."/>
            <person name="Aime M.C."/>
        </authorList>
    </citation>
    <scope>NUCLEOTIDE SEQUENCE [LARGE SCALE GENOMIC DNA]</scope>
    <source>
        <strain evidence="6 7">MCA 3882</strain>
    </source>
</reference>
<gene>
    <name evidence="6" type="ORF">FA14DRAFT_181427</name>
</gene>
<comment type="subcellular location">
    <subcellularLocation>
        <location evidence="1">Nucleus</location>
    </subcellularLocation>
</comment>
<organism evidence="6 7">
    <name type="scientific">Meira miltonrushii</name>
    <dbReference type="NCBI Taxonomy" id="1280837"/>
    <lineage>
        <taxon>Eukaryota</taxon>
        <taxon>Fungi</taxon>
        <taxon>Dikarya</taxon>
        <taxon>Basidiomycota</taxon>
        <taxon>Ustilaginomycotina</taxon>
        <taxon>Exobasidiomycetes</taxon>
        <taxon>Exobasidiales</taxon>
        <taxon>Brachybasidiaceae</taxon>
        <taxon>Meira</taxon>
    </lineage>
</organism>
<dbReference type="InterPro" id="IPR039781">
    <property type="entry name" value="Rad21/Rec8-like"/>
</dbReference>
<evidence type="ECO:0008006" key="8">
    <source>
        <dbReference type="Google" id="ProtNLM"/>
    </source>
</evidence>
<dbReference type="InParanoid" id="A0A316V6T5"/>